<dbReference type="OrthoDB" id="5141876at2"/>
<dbReference type="STRING" id="408657.SAMN04487995_3774"/>
<organism evidence="5 6">
    <name type="scientific">Dyadobacter koreensis</name>
    <dbReference type="NCBI Taxonomy" id="408657"/>
    <lineage>
        <taxon>Bacteria</taxon>
        <taxon>Pseudomonadati</taxon>
        <taxon>Bacteroidota</taxon>
        <taxon>Cytophagia</taxon>
        <taxon>Cytophagales</taxon>
        <taxon>Spirosomataceae</taxon>
        <taxon>Dyadobacter</taxon>
    </lineage>
</organism>
<protein>
    <recommendedName>
        <fullName evidence="4">Cellobiose 2-epimerase</fullName>
        <shortName evidence="4">CE</shortName>
        <ecNumber evidence="4">5.1.3.11</ecNumber>
    </recommendedName>
</protein>
<dbReference type="Pfam" id="PF07221">
    <property type="entry name" value="GlcNAc_2-epim"/>
    <property type="match status" value="1"/>
</dbReference>
<dbReference type="Gene3D" id="1.50.10.10">
    <property type="match status" value="1"/>
</dbReference>
<dbReference type="RefSeq" id="WP_090337772.1">
    <property type="nucleotide sequence ID" value="NZ_FNXY01000005.1"/>
</dbReference>
<dbReference type="GO" id="GO:0005975">
    <property type="term" value="P:carbohydrate metabolic process"/>
    <property type="evidence" value="ECO:0007669"/>
    <property type="project" value="InterPro"/>
</dbReference>
<dbReference type="InterPro" id="IPR008928">
    <property type="entry name" value="6-hairpin_glycosidase_sf"/>
</dbReference>
<evidence type="ECO:0000256" key="3">
    <source>
        <dbReference type="ARBA" id="ARBA00023235"/>
    </source>
</evidence>
<reference evidence="5 6" key="1">
    <citation type="submission" date="2016-10" db="EMBL/GenBank/DDBJ databases">
        <authorList>
            <person name="de Groot N.N."/>
        </authorList>
    </citation>
    <scope>NUCLEOTIDE SEQUENCE [LARGE SCALE GENOMIC DNA]</scope>
    <source>
        <strain evidence="5 6">DSM 19938</strain>
    </source>
</reference>
<comment type="similarity">
    <text evidence="4">Belongs to the cellobiose 2-epimerase family.</text>
</comment>
<gene>
    <name evidence="5" type="ORF">SAMN04487995_3774</name>
</gene>
<dbReference type="PANTHER" id="PTHR15108">
    <property type="entry name" value="N-ACYLGLUCOSAMINE-2-EPIMERASE"/>
    <property type="match status" value="1"/>
</dbReference>
<dbReference type="Proteomes" id="UP000199532">
    <property type="component" value="Unassembled WGS sequence"/>
</dbReference>
<proteinExistence type="inferred from homology"/>
<comment type="function">
    <text evidence="4">Catalyzes the reversible epimerization of cellobiose to 4-O-beta-D-glucopyranosyl-D-mannose (Glc-Man).</text>
</comment>
<name>A0A1H6WV63_9BACT</name>
<dbReference type="EMBL" id="FNXY01000005">
    <property type="protein sequence ID" value="SEJ20769.1"/>
    <property type="molecule type" value="Genomic_DNA"/>
</dbReference>
<accession>A0A1H6WV63</accession>
<keyword evidence="3 4" id="KW-0413">Isomerase</keyword>
<dbReference type="AlphaFoldDB" id="A0A1H6WV63"/>
<evidence type="ECO:0000256" key="1">
    <source>
        <dbReference type="ARBA" id="ARBA00001470"/>
    </source>
</evidence>
<sequence>MIEKLPKFRSEIESELLSILDFWVKNAVDIEQGGFVGKLDNDGTVHPEAIKGCVLNARILWTFAAAYNKLGDPSHLKLAERAYDYIRNHFRDQENGGVFWSVDAVGKPFNTRKQIYGLAFTIYGLTEFYQNNKNQEVLDFAVELFELIEKYSFDQKNGGYFEAFSENWQPLEDLRLSEKDRNDPKTMNTHLHIIEAYASLYRVWPEKRVAEKIKHLLEIFQKHIIDPDSFHLKLFFDEKWKSQSKAISYGHDIEATWLLQEAAEVLDDQFLVDDWQEIAIKMSDAAAKGFMPDGSLIHEYNLETHHPDTHREWWVSAEGMVGYLNSYQITDDESYLKRVFGFWSFIQKHLLDKDKGEWFWGVWDDYSKMNEDKIGFWKCPYHNARACMEILRRIKK</sequence>
<dbReference type="InterPro" id="IPR012341">
    <property type="entry name" value="6hp_glycosidase-like_sf"/>
</dbReference>
<evidence type="ECO:0000313" key="6">
    <source>
        <dbReference type="Proteomes" id="UP000199532"/>
    </source>
</evidence>
<evidence type="ECO:0000256" key="2">
    <source>
        <dbReference type="ARBA" id="ARBA00008558"/>
    </source>
</evidence>
<dbReference type="HAMAP" id="MF_00929">
    <property type="entry name" value="Cellobiose_2_epim"/>
    <property type="match status" value="1"/>
</dbReference>
<keyword evidence="6" id="KW-1185">Reference proteome</keyword>
<dbReference type="InterPro" id="IPR028584">
    <property type="entry name" value="Cellobiose_2_epim"/>
</dbReference>
<dbReference type="SUPFAM" id="SSF48208">
    <property type="entry name" value="Six-hairpin glycosidases"/>
    <property type="match status" value="1"/>
</dbReference>
<evidence type="ECO:0000256" key="4">
    <source>
        <dbReference type="HAMAP-Rule" id="MF_00929"/>
    </source>
</evidence>
<evidence type="ECO:0000313" key="5">
    <source>
        <dbReference type="EMBL" id="SEJ20769.1"/>
    </source>
</evidence>
<dbReference type="GO" id="GO:0047736">
    <property type="term" value="F:cellobiose epimerase activity"/>
    <property type="evidence" value="ECO:0007669"/>
    <property type="project" value="UniProtKB-UniRule"/>
</dbReference>
<comment type="similarity">
    <text evidence="2">Belongs to the N-acylglucosamine 2-epimerase family.</text>
</comment>
<dbReference type="EC" id="5.1.3.11" evidence="4"/>
<comment type="catalytic activity">
    <reaction evidence="1 4">
        <text>D-cellobiose = beta-D-glucosyl-(1-&gt;4)-D-mannopyranose</text>
        <dbReference type="Rhea" id="RHEA:23384"/>
        <dbReference type="ChEBI" id="CHEBI:17057"/>
        <dbReference type="ChEBI" id="CHEBI:47931"/>
        <dbReference type="EC" id="5.1.3.11"/>
    </reaction>
</comment>
<dbReference type="InterPro" id="IPR010819">
    <property type="entry name" value="AGE/CE"/>
</dbReference>